<accession>A0A5B6WYE7</accession>
<dbReference type="AlphaFoldDB" id="A0A5B6WYE7"/>
<evidence type="ECO:0000313" key="1">
    <source>
        <dbReference type="EMBL" id="KAA3486478.1"/>
    </source>
</evidence>
<sequence>MKEEFQGIDKTRKQQIINLRSDFENLKMNESKLIMVVVNNIRLLGDHFLDYKVIKKVITTLIERYK</sequence>
<name>A0A5B6WYE7_9ROSI</name>
<dbReference type="Proteomes" id="UP000325315">
    <property type="component" value="Unassembled WGS sequence"/>
</dbReference>
<reference evidence="2" key="1">
    <citation type="journal article" date="2019" name="Plant Biotechnol. J.">
        <title>Genome sequencing of the Australian wild diploid species Gossypium australe highlights disease resistance and delayed gland morphogenesis.</title>
        <authorList>
            <person name="Cai Y."/>
            <person name="Cai X."/>
            <person name="Wang Q."/>
            <person name="Wang P."/>
            <person name="Zhang Y."/>
            <person name="Cai C."/>
            <person name="Xu Y."/>
            <person name="Wang K."/>
            <person name="Zhou Z."/>
            <person name="Wang C."/>
            <person name="Geng S."/>
            <person name="Li B."/>
            <person name="Dong Q."/>
            <person name="Hou Y."/>
            <person name="Wang H."/>
            <person name="Ai P."/>
            <person name="Liu Z."/>
            <person name="Yi F."/>
            <person name="Sun M."/>
            <person name="An G."/>
            <person name="Cheng J."/>
            <person name="Zhang Y."/>
            <person name="Shi Q."/>
            <person name="Xie Y."/>
            <person name="Shi X."/>
            <person name="Chang Y."/>
            <person name="Huang F."/>
            <person name="Chen Y."/>
            <person name="Hong S."/>
            <person name="Mi L."/>
            <person name="Sun Q."/>
            <person name="Zhang L."/>
            <person name="Zhou B."/>
            <person name="Peng R."/>
            <person name="Zhang X."/>
            <person name="Liu F."/>
        </authorList>
    </citation>
    <scope>NUCLEOTIDE SEQUENCE [LARGE SCALE GENOMIC DNA]</scope>
    <source>
        <strain evidence="2">cv. PA1801</strain>
    </source>
</reference>
<keyword evidence="2" id="KW-1185">Reference proteome</keyword>
<gene>
    <name evidence="1" type="ORF">EPI10_030385</name>
</gene>
<protein>
    <submittedName>
        <fullName evidence="1">Pleiotropic drug resistance protein 3-like</fullName>
    </submittedName>
</protein>
<dbReference type="OrthoDB" id="991447at2759"/>
<dbReference type="EMBL" id="SMMG02000001">
    <property type="protein sequence ID" value="KAA3486478.1"/>
    <property type="molecule type" value="Genomic_DNA"/>
</dbReference>
<dbReference type="PANTHER" id="PTHR35317">
    <property type="entry name" value="OS04G0629600 PROTEIN"/>
    <property type="match status" value="1"/>
</dbReference>
<dbReference type="PANTHER" id="PTHR35317:SF31">
    <property type="entry name" value="DUF4219 DOMAIN-CONTAINING PROTEIN"/>
    <property type="match status" value="1"/>
</dbReference>
<proteinExistence type="predicted"/>
<organism evidence="1 2">
    <name type="scientific">Gossypium australe</name>
    <dbReference type="NCBI Taxonomy" id="47621"/>
    <lineage>
        <taxon>Eukaryota</taxon>
        <taxon>Viridiplantae</taxon>
        <taxon>Streptophyta</taxon>
        <taxon>Embryophyta</taxon>
        <taxon>Tracheophyta</taxon>
        <taxon>Spermatophyta</taxon>
        <taxon>Magnoliopsida</taxon>
        <taxon>eudicotyledons</taxon>
        <taxon>Gunneridae</taxon>
        <taxon>Pentapetalae</taxon>
        <taxon>rosids</taxon>
        <taxon>malvids</taxon>
        <taxon>Malvales</taxon>
        <taxon>Malvaceae</taxon>
        <taxon>Malvoideae</taxon>
        <taxon>Gossypium</taxon>
    </lineage>
</organism>
<evidence type="ECO:0000313" key="2">
    <source>
        <dbReference type="Proteomes" id="UP000325315"/>
    </source>
</evidence>
<comment type="caution">
    <text evidence="1">The sequence shown here is derived from an EMBL/GenBank/DDBJ whole genome shotgun (WGS) entry which is preliminary data.</text>
</comment>